<dbReference type="Gene3D" id="3.40.395.10">
    <property type="entry name" value="Adenoviral Proteinase, Chain A"/>
    <property type="match status" value="1"/>
</dbReference>
<dbReference type="PROSITE" id="PS50600">
    <property type="entry name" value="ULP_PROTEASE"/>
    <property type="match status" value="1"/>
</dbReference>
<evidence type="ECO:0000259" key="11">
    <source>
        <dbReference type="PROSITE" id="PS50863"/>
    </source>
</evidence>
<dbReference type="SMART" id="SM01019">
    <property type="entry name" value="B3"/>
    <property type="match status" value="1"/>
</dbReference>
<dbReference type="InterPro" id="IPR038765">
    <property type="entry name" value="Papain-like_cys_pep_sf"/>
</dbReference>
<organism evidence="12 13">
    <name type="scientific">Striga asiatica</name>
    <name type="common">Asiatic witchweed</name>
    <name type="synonym">Buchnera asiatica</name>
    <dbReference type="NCBI Taxonomy" id="4170"/>
    <lineage>
        <taxon>Eukaryota</taxon>
        <taxon>Viridiplantae</taxon>
        <taxon>Streptophyta</taxon>
        <taxon>Embryophyta</taxon>
        <taxon>Tracheophyta</taxon>
        <taxon>Spermatophyta</taxon>
        <taxon>Magnoliopsida</taxon>
        <taxon>eudicotyledons</taxon>
        <taxon>Gunneridae</taxon>
        <taxon>Pentapetalae</taxon>
        <taxon>asterids</taxon>
        <taxon>lamiids</taxon>
        <taxon>Lamiales</taxon>
        <taxon>Orobanchaceae</taxon>
        <taxon>Buchnereae</taxon>
        <taxon>Striga</taxon>
    </lineage>
</organism>
<dbReference type="CDD" id="cd10017">
    <property type="entry name" value="B3_DNA"/>
    <property type="match status" value="1"/>
</dbReference>
<reference evidence="13" key="1">
    <citation type="journal article" date="2019" name="Curr. Biol.">
        <title>Genome Sequence of Striga asiatica Provides Insight into the Evolution of Plant Parasitism.</title>
        <authorList>
            <person name="Yoshida S."/>
            <person name="Kim S."/>
            <person name="Wafula E.K."/>
            <person name="Tanskanen J."/>
            <person name="Kim Y.M."/>
            <person name="Honaas L."/>
            <person name="Yang Z."/>
            <person name="Spallek T."/>
            <person name="Conn C.E."/>
            <person name="Ichihashi Y."/>
            <person name="Cheong K."/>
            <person name="Cui S."/>
            <person name="Der J.P."/>
            <person name="Gundlach H."/>
            <person name="Jiao Y."/>
            <person name="Hori C."/>
            <person name="Ishida J.K."/>
            <person name="Kasahara H."/>
            <person name="Kiba T."/>
            <person name="Kim M.S."/>
            <person name="Koo N."/>
            <person name="Laohavisit A."/>
            <person name="Lee Y.H."/>
            <person name="Lumba S."/>
            <person name="McCourt P."/>
            <person name="Mortimer J.C."/>
            <person name="Mutuku J.M."/>
            <person name="Nomura T."/>
            <person name="Sasaki-Sekimoto Y."/>
            <person name="Seto Y."/>
            <person name="Wang Y."/>
            <person name="Wakatake T."/>
            <person name="Sakakibara H."/>
            <person name="Demura T."/>
            <person name="Yamaguchi S."/>
            <person name="Yoneyama K."/>
            <person name="Manabe R.I."/>
            <person name="Nelson D.C."/>
            <person name="Schulman A.H."/>
            <person name="Timko M.P."/>
            <person name="dePamphilis C.W."/>
            <person name="Choi D."/>
            <person name="Shirasu K."/>
        </authorList>
    </citation>
    <scope>NUCLEOTIDE SEQUENCE [LARGE SCALE GENOMIC DNA]</scope>
    <source>
        <strain evidence="13">cv. UVA1</strain>
    </source>
</reference>
<comment type="caution">
    <text evidence="12">The sequence shown here is derived from an EMBL/GenBank/DDBJ whole genome shotgun (WGS) entry which is preliminary data.</text>
</comment>
<dbReference type="GO" id="GO:0008234">
    <property type="term" value="F:cysteine-type peptidase activity"/>
    <property type="evidence" value="ECO:0007669"/>
    <property type="project" value="InterPro"/>
</dbReference>
<sequence length="875" mass="99445">MDVGICNHHLKYLNGLSDLVIHDKNNPPILCGHYPKIKPPSSEAVILLTKKKKKLILHLQHPLQVGIFQEMPDFQEATPASSSKRRRKEFIKSPGNPVDDTVFFHRTKLTTLFKINKDLTPNQRRDLDKVVFVGHVARSFLFVGKQLHTRSLFLEQWSHQEISRAIDVFKHMGSLDANFIWKVNEQLGGLKMDESVSKESVQRDSTTDPIVRDDLSEHLTLINQGVSGIISLLKCNRDTPANCGQDDNKMGTEIGKDPMTGQKVASENGKDPMTGQKIASDNGKDKMTGQNVACENGKNRMTGQKGASEESFDETMKPTKLDFDVCSSDTCTPARSCNTGKDIFQYFKEITIMDTNASEYVFNRDGDVSKFLVKYEAWSVTRAEMLTIEYPHWLLSPVIDMVALHVTLNRIEEYSSKRNWGMALSLHSDASIQKRFFRDRVFNGRADECLSITLTISDGNIHWYMCIVDMKRSVILIRDTLRSEVTNKSRIELPKKVIMQLEGIISTWDGDGFIHENIANTYDCGLYVCIKLLCHSTPSANLIWRQLTEESMEARKRVADTLYTAKYNQITRGAMAGFFVTSRGGNEVSNDQTYDSCTVTMDTLYGLLCLPEIHRPKMLRLFTMVVNLIATIHLMTFRLRQVMNYEIMYRVTYPLVQGYKECYCRQLAVIRTSWTSENPIRRFSSCELYKPIPPMIWSTVEPLLPIECTLQNSEGDDAFKWPVVIKRLGTKIGFADGWEDFLRENSIKANDILLFELGGTNRFIVYHFDLSCARRALRSVVGSCIQDDEELDGMEEEAIVGGFHIQASFTLVSRGRQDPNLSKLSTGSNLELPVRTSITSQRNLDNSICNHRIKGIGDGDDLRWRIGMKNDEQTI</sequence>
<keyword evidence="7" id="KW-0804">Transcription</keyword>
<evidence type="ECO:0000256" key="2">
    <source>
        <dbReference type="ARBA" id="ARBA00005234"/>
    </source>
</evidence>
<keyword evidence="8" id="KW-0539">Nucleus</keyword>
<keyword evidence="3" id="KW-0645">Protease</keyword>
<keyword evidence="4" id="KW-0378">Hydrolase</keyword>
<dbReference type="AlphaFoldDB" id="A0A5A7P7T9"/>
<dbReference type="EMBL" id="BKCP01003002">
    <property type="protein sequence ID" value="GER28741.1"/>
    <property type="molecule type" value="Genomic_DNA"/>
</dbReference>
<gene>
    <name evidence="12" type="ORF">STAS_04547</name>
</gene>
<evidence type="ECO:0000256" key="1">
    <source>
        <dbReference type="ARBA" id="ARBA00004123"/>
    </source>
</evidence>
<dbReference type="Pfam" id="PF02902">
    <property type="entry name" value="Peptidase_C48"/>
    <property type="match status" value="1"/>
</dbReference>
<dbReference type="GO" id="GO:0005634">
    <property type="term" value="C:nucleus"/>
    <property type="evidence" value="ECO:0007669"/>
    <property type="project" value="UniProtKB-SubCell"/>
</dbReference>
<evidence type="ECO:0000256" key="7">
    <source>
        <dbReference type="ARBA" id="ARBA00023163"/>
    </source>
</evidence>
<evidence type="ECO:0000256" key="9">
    <source>
        <dbReference type="SAM" id="MobiDB-lite"/>
    </source>
</evidence>
<dbReference type="InterPro" id="IPR015300">
    <property type="entry name" value="DNA-bd_pseudobarrel_sf"/>
</dbReference>
<protein>
    <submittedName>
        <fullName evidence="12">B3 domain-containing protein</fullName>
    </submittedName>
</protein>
<evidence type="ECO:0000313" key="12">
    <source>
        <dbReference type="EMBL" id="GER28741.1"/>
    </source>
</evidence>
<dbReference type="GO" id="GO:0003677">
    <property type="term" value="F:DNA binding"/>
    <property type="evidence" value="ECO:0007669"/>
    <property type="project" value="UniProtKB-KW"/>
</dbReference>
<dbReference type="SUPFAM" id="SSF54001">
    <property type="entry name" value="Cysteine proteinases"/>
    <property type="match status" value="1"/>
</dbReference>
<accession>A0A5A7P7T9</accession>
<feature type="compositionally biased region" description="Basic and acidic residues" evidence="9">
    <location>
        <begin position="246"/>
        <end position="256"/>
    </location>
</feature>
<dbReference type="InterPro" id="IPR003653">
    <property type="entry name" value="Peptidase_C48_C"/>
</dbReference>
<comment type="similarity">
    <text evidence="2">Belongs to the peptidase C48 family.</text>
</comment>
<evidence type="ECO:0000256" key="4">
    <source>
        <dbReference type="ARBA" id="ARBA00022801"/>
    </source>
</evidence>
<evidence type="ECO:0000256" key="3">
    <source>
        <dbReference type="ARBA" id="ARBA00022670"/>
    </source>
</evidence>
<dbReference type="SUPFAM" id="SSF101936">
    <property type="entry name" value="DNA-binding pseudobarrel domain"/>
    <property type="match status" value="1"/>
</dbReference>
<evidence type="ECO:0000256" key="6">
    <source>
        <dbReference type="ARBA" id="ARBA00023125"/>
    </source>
</evidence>
<comment type="subcellular location">
    <subcellularLocation>
        <location evidence="1">Nucleus</location>
    </subcellularLocation>
</comment>
<feature type="region of interest" description="Disordered" evidence="9">
    <location>
        <begin position="244"/>
        <end position="311"/>
    </location>
</feature>
<keyword evidence="13" id="KW-1185">Reference proteome</keyword>
<name>A0A5A7P7T9_STRAF</name>
<feature type="domain" description="Ubiquitin-like protease family profile" evidence="10">
    <location>
        <begin position="378"/>
        <end position="535"/>
    </location>
</feature>
<feature type="domain" description="TF-B3" evidence="11">
    <location>
        <begin position="709"/>
        <end position="771"/>
    </location>
</feature>
<evidence type="ECO:0000313" key="13">
    <source>
        <dbReference type="Proteomes" id="UP000325081"/>
    </source>
</evidence>
<dbReference type="GO" id="GO:0006508">
    <property type="term" value="P:proteolysis"/>
    <property type="evidence" value="ECO:0007669"/>
    <property type="project" value="UniProtKB-KW"/>
</dbReference>
<keyword evidence="6" id="KW-0238">DNA-binding</keyword>
<evidence type="ECO:0000256" key="5">
    <source>
        <dbReference type="ARBA" id="ARBA00023015"/>
    </source>
</evidence>
<evidence type="ECO:0000256" key="8">
    <source>
        <dbReference type="ARBA" id="ARBA00023242"/>
    </source>
</evidence>
<dbReference type="Gene3D" id="2.40.330.10">
    <property type="entry name" value="DNA-binding pseudobarrel domain"/>
    <property type="match status" value="1"/>
</dbReference>
<keyword evidence="5" id="KW-0805">Transcription regulation</keyword>
<dbReference type="PROSITE" id="PS50863">
    <property type="entry name" value="B3"/>
    <property type="match status" value="1"/>
</dbReference>
<dbReference type="InterPro" id="IPR003340">
    <property type="entry name" value="B3_DNA-bd"/>
</dbReference>
<dbReference type="OrthoDB" id="913116at2759"/>
<dbReference type="Proteomes" id="UP000325081">
    <property type="component" value="Unassembled WGS sequence"/>
</dbReference>
<proteinExistence type="inferred from homology"/>
<evidence type="ECO:0000259" key="10">
    <source>
        <dbReference type="PROSITE" id="PS50600"/>
    </source>
</evidence>